<name>A0A6P1CJU4_9NOCA</name>
<dbReference type="SUPFAM" id="SSF53335">
    <property type="entry name" value="S-adenosyl-L-methionine-dependent methyltransferases"/>
    <property type="match status" value="1"/>
</dbReference>
<dbReference type="RefSeq" id="WP_163843840.1">
    <property type="nucleotide sequence ID" value="NZ_AP026979.1"/>
</dbReference>
<sequence>MADTSDNAVPEAWTTLSPLMDLATPMALRVAATLRLADFVADGPLPVEGLARRSDTDADALGRLLRHLVCHGVFTEPAPGTFATNDVAALLRSDHPTRMRGYLDLDGFFGRMDLVFTALLHTVRTGKPAWEKVFGAPFWEYLDNDPAMSAAFDEAMATGVTRLGEEADDFDWAGARHVVDVGGGTGSFLAQVLETHPGIHGTLIDLPETVERGRQLLTARGLDERCDFVGQSFFDPLPAGGDVYVLCRVIHDWDDEQAVAILRRCAQAAGRDGRVVLIEGYDSTRDPAAFAEMNLRMLAISGGRERSIEDYTALAATAGLAVAGVHPTRQGHLAIECVAA</sequence>
<evidence type="ECO:0000313" key="7">
    <source>
        <dbReference type="EMBL" id="NEW32869.1"/>
    </source>
</evidence>
<evidence type="ECO:0000256" key="2">
    <source>
        <dbReference type="ARBA" id="ARBA00022679"/>
    </source>
</evidence>
<dbReference type="InterPro" id="IPR029063">
    <property type="entry name" value="SAM-dependent_MTases_sf"/>
</dbReference>
<evidence type="ECO:0000259" key="6">
    <source>
        <dbReference type="Pfam" id="PF08100"/>
    </source>
</evidence>
<dbReference type="Proteomes" id="UP000471166">
    <property type="component" value="Unassembled WGS sequence"/>
</dbReference>
<gene>
    <name evidence="7" type="ORF">GV791_09875</name>
</gene>
<dbReference type="GO" id="GO:0032259">
    <property type="term" value="P:methylation"/>
    <property type="evidence" value="ECO:0007669"/>
    <property type="project" value="UniProtKB-KW"/>
</dbReference>
<dbReference type="AlphaFoldDB" id="A0A6P1CJU4"/>
<dbReference type="InterPro" id="IPR016461">
    <property type="entry name" value="COMT-like"/>
</dbReference>
<dbReference type="Pfam" id="PF00891">
    <property type="entry name" value="Methyltransf_2"/>
    <property type="match status" value="1"/>
</dbReference>
<dbReference type="InterPro" id="IPR001077">
    <property type="entry name" value="COMT_C"/>
</dbReference>
<evidence type="ECO:0000256" key="1">
    <source>
        <dbReference type="ARBA" id="ARBA00022603"/>
    </source>
</evidence>
<dbReference type="CDD" id="cd02440">
    <property type="entry name" value="AdoMet_MTases"/>
    <property type="match status" value="1"/>
</dbReference>
<organism evidence="7 8">
    <name type="scientific">Nocardia cyriacigeorgica</name>
    <dbReference type="NCBI Taxonomy" id="135487"/>
    <lineage>
        <taxon>Bacteria</taxon>
        <taxon>Bacillati</taxon>
        <taxon>Actinomycetota</taxon>
        <taxon>Actinomycetes</taxon>
        <taxon>Mycobacteriales</taxon>
        <taxon>Nocardiaceae</taxon>
        <taxon>Nocardia</taxon>
    </lineage>
</organism>
<dbReference type="InterPro" id="IPR012967">
    <property type="entry name" value="COMT_dimerisation"/>
</dbReference>
<dbReference type="EMBL" id="JAAGVB010000012">
    <property type="protein sequence ID" value="NEW32869.1"/>
    <property type="molecule type" value="Genomic_DNA"/>
</dbReference>
<feature type="domain" description="O-methyltransferase dimerisation" evidence="6">
    <location>
        <begin position="23"/>
        <end position="91"/>
    </location>
</feature>
<feature type="domain" description="O-methyltransferase C-terminal" evidence="5">
    <location>
        <begin position="117"/>
        <end position="320"/>
    </location>
</feature>
<dbReference type="GO" id="GO:0046983">
    <property type="term" value="F:protein dimerization activity"/>
    <property type="evidence" value="ECO:0007669"/>
    <property type="project" value="InterPro"/>
</dbReference>
<dbReference type="Gene3D" id="3.40.50.150">
    <property type="entry name" value="Vaccinia Virus protein VP39"/>
    <property type="match status" value="1"/>
</dbReference>
<evidence type="ECO:0000259" key="5">
    <source>
        <dbReference type="Pfam" id="PF00891"/>
    </source>
</evidence>
<accession>A0A6P1CJU4</accession>
<dbReference type="PANTHER" id="PTHR43712:SF2">
    <property type="entry name" value="O-METHYLTRANSFERASE CICE"/>
    <property type="match status" value="1"/>
</dbReference>
<keyword evidence="3" id="KW-0949">S-adenosyl-L-methionine</keyword>
<dbReference type="Gene3D" id="1.10.287.1350">
    <property type="match status" value="1"/>
</dbReference>
<dbReference type="PROSITE" id="PS51683">
    <property type="entry name" value="SAM_OMT_II"/>
    <property type="match status" value="1"/>
</dbReference>
<keyword evidence="2 7" id="KW-0808">Transferase</keyword>
<feature type="active site" description="Proton acceptor" evidence="4">
    <location>
        <position position="251"/>
    </location>
</feature>
<dbReference type="Gene3D" id="1.10.10.10">
    <property type="entry name" value="Winged helix-like DNA-binding domain superfamily/Winged helix DNA-binding domain"/>
    <property type="match status" value="1"/>
</dbReference>
<dbReference type="Pfam" id="PF08100">
    <property type="entry name" value="Dimerisation"/>
    <property type="match status" value="1"/>
</dbReference>
<evidence type="ECO:0000256" key="4">
    <source>
        <dbReference type="PIRSR" id="PIRSR005739-1"/>
    </source>
</evidence>
<comment type="caution">
    <text evidence="7">The sequence shown here is derived from an EMBL/GenBank/DDBJ whole genome shotgun (WGS) entry which is preliminary data.</text>
</comment>
<dbReference type="InterPro" id="IPR036390">
    <property type="entry name" value="WH_DNA-bd_sf"/>
</dbReference>
<proteinExistence type="predicted"/>
<dbReference type="InterPro" id="IPR036388">
    <property type="entry name" value="WH-like_DNA-bd_sf"/>
</dbReference>
<evidence type="ECO:0000256" key="3">
    <source>
        <dbReference type="ARBA" id="ARBA00022691"/>
    </source>
</evidence>
<protein>
    <submittedName>
        <fullName evidence="7">Methyltransferase</fullName>
    </submittedName>
</protein>
<reference evidence="7 8" key="1">
    <citation type="submission" date="2020-01" db="EMBL/GenBank/DDBJ databases">
        <title>Genetics and antimicrobial susceptibilities of Nocardia species isolated from the soil; a comparison with species isolated from humans.</title>
        <authorList>
            <person name="Carrasco G."/>
            <person name="Monzon S."/>
            <person name="Sansegundo M."/>
            <person name="Garcia E."/>
            <person name="Garrido N."/>
            <person name="Medina M.J."/>
            <person name="Villalon P."/>
            <person name="Ramirez-Arocha A.C."/>
            <person name="Jimenez P."/>
            <person name="Cuesta I."/>
            <person name="Valdezate S."/>
        </authorList>
    </citation>
    <scope>NUCLEOTIDE SEQUENCE [LARGE SCALE GENOMIC DNA]</scope>
    <source>
        <strain evidence="7 8">CNM20110626</strain>
    </source>
</reference>
<dbReference type="PANTHER" id="PTHR43712">
    <property type="entry name" value="PUTATIVE (AFU_ORTHOLOGUE AFUA_4G14580)-RELATED"/>
    <property type="match status" value="1"/>
</dbReference>
<dbReference type="PIRSF" id="PIRSF005739">
    <property type="entry name" value="O-mtase"/>
    <property type="match status" value="1"/>
</dbReference>
<dbReference type="SUPFAM" id="SSF46785">
    <property type="entry name" value="Winged helix' DNA-binding domain"/>
    <property type="match status" value="1"/>
</dbReference>
<dbReference type="GO" id="GO:0008171">
    <property type="term" value="F:O-methyltransferase activity"/>
    <property type="evidence" value="ECO:0007669"/>
    <property type="project" value="InterPro"/>
</dbReference>
<keyword evidence="1 7" id="KW-0489">Methyltransferase</keyword>
<evidence type="ECO:0000313" key="8">
    <source>
        <dbReference type="Proteomes" id="UP000471166"/>
    </source>
</evidence>